<dbReference type="AlphaFoldDB" id="A0AAV5SVY7"/>
<evidence type="ECO:0000313" key="2">
    <source>
        <dbReference type="Proteomes" id="UP001432027"/>
    </source>
</evidence>
<feature type="non-terminal residue" evidence="1">
    <location>
        <position position="68"/>
    </location>
</feature>
<reference evidence="1" key="1">
    <citation type="submission" date="2023-10" db="EMBL/GenBank/DDBJ databases">
        <title>Genome assembly of Pristionchus species.</title>
        <authorList>
            <person name="Yoshida K."/>
            <person name="Sommer R.J."/>
        </authorList>
    </citation>
    <scope>NUCLEOTIDE SEQUENCE</scope>
    <source>
        <strain evidence="1">RS0144</strain>
    </source>
</reference>
<comment type="caution">
    <text evidence="1">The sequence shown here is derived from an EMBL/GenBank/DDBJ whole genome shotgun (WGS) entry which is preliminary data.</text>
</comment>
<keyword evidence="2" id="KW-1185">Reference proteome</keyword>
<name>A0AAV5SVY7_9BILA</name>
<organism evidence="1 2">
    <name type="scientific">Pristionchus entomophagus</name>
    <dbReference type="NCBI Taxonomy" id="358040"/>
    <lineage>
        <taxon>Eukaryota</taxon>
        <taxon>Metazoa</taxon>
        <taxon>Ecdysozoa</taxon>
        <taxon>Nematoda</taxon>
        <taxon>Chromadorea</taxon>
        <taxon>Rhabditida</taxon>
        <taxon>Rhabditina</taxon>
        <taxon>Diplogasteromorpha</taxon>
        <taxon>Diplogasteroidea</taxon>
        <taxon>Neodiplogasteridae</taxon>
        <taxon>Pristionchus</taxon>
    </lineage>
</organism>
<protein>
    <submittedName>
        <fullName evidence="1">Uncharacterized protein</fullName>
    </submittedName>
</protein>
<evidence type="ECO:0000313" key="1">
    <source>
        <dbReference type="EMBL" id="GMS86213.1"/>
    </source>
</evidence>
<sequence>MDDVPVLNEITIDAIVLELPTVPSETQLFTRESSPLLYVVNSNSGLLFTVNTHTGKFLPTLKFRKFCN</sequence>
<proteinExistence type="predicted"/>
<accession>A0AAV5SVY7</accession>
<gene>
    <name evidence="1" type="ORF">PENTCL1PPCAC_8388</name>
</gene>
<dbReference type="EMBL" id="BTSX01000002">
    <property type="protein sequence ID" value="GMS86213.1"/>
    <property type="molecule type" value="Genomic_DNA"/>
</dbReference>
<dbReference type="Proteomes" id="UP001432027">
    <property type="component" value="Unassembled WGS sequence"/>
</dbReference>